<dbReference type="Proteomes" id="UP001227543">
    <property type="component" value="Unassembled WGS sequence"/>
</dbReference>
<evidence type="ECO:0000313" key="3">
    <source>
        <dbReference type="Proteomes" id="UP001227543"/>
    </source>
</evidence>
<comment type="caution">
    <text evidence="2">The sequence shown here is derived from an EMBL/GenBank/DDBJ whole genome shotgun (WGS) entry which is preliminary data.</text>
</comment>
<proteinExistence type="predicted"/>
<dbReference type="RefSeq" id="XP_060372701.1">
    <property type="nucleotide sequence ID" value="XM_060532718.1"/>
</dbReference>
<keyword evidence="3" id="KW-1185">Reference proteome</keyword>
<organism evidence="2 3">
    <name type="scientific">Colletotrichum tamarilloi</name>
    <dbReference type="NCBI Taxonomy" id="1209934"/>
    <lineage>
        <taxon>Eukaryota</taxon>
        <taxon>Fungi</taxon>
        <taxon>Dikarya</taxon>
        <taxon>Ascomycota</taxon>
        <taxon>Pezizomycotina</taxon>
        <taxon>Sordariomycetes</taxon>
        <taxon>Hypocreomycetidae</taxon>
        <taxon>Glomerellales</taxon>
        <taxon>Glomerellaceae</taxon>
        <taxon>Colletotrichum</taxon>
        <taxon>Colletotrichum acutatum species complex</taxon>
    </lineage>
</organism>
<gene>
    <name evidence="2" type="ORF">CTAM01_16726</name>
</gene>
<dbReference type="GeneID" id="85416956"/>
<evidence type="ECO:0000313" key="2">
    <source>
        <dbReference type="EMBL" id="KAK1470904.1"/>
    </source>
</evidence>
<accession>A0ABQ9QHQ6</accession>
<protein>
    <submittedName>
        <fullName evidence="2">Uncharacterized protein</fullName>
    </submittedName>
</protein>
<sequence>MHQGKDAIIYDSVDQLGQEDLRNLTLPLLVALPCHVPSISLPSTSGCGSLQNDFLRLISAAASDSFDFSRVKPLLKAAFSGKLDDATIWDQAHRAITETTPPSPPPPSPGEE</sequence>
<feature type="region of interest" description="Disordered" evidence="1">
    <location>
        <begin position="92"/>
        <end position="112"/>
    </location>
</feature>
<feature type="compositionally biased region" description="Pro residues" evidence="1">
    <location>
        <begin position="101"/>
        <end position="112"/>
    </location>
</feature>
<reference evidence="2 3" key="1">
    <citation type="submission" date="2016-10" db="EMBL/GenBank/DDBJ databases">
        <title>The genome sequence of Colletotrichum fioriniae PJ7.</title>
        <authorList>
            <person name="Baroncelli R."/>
        </authorList>
    </citation>
    <scope>NUCLEOTIDE SEQUENCE [LARGE SCALE GENOMIC DNA]</scope>
    <source>
        <strain evidence="2 3">Tom-12</strain>
    </source>
</reference>
<evidence type="ECO:0000256" key="1">
    <source>
        <dbReference type="SAM" id="MobiDB-lite"/>
    </source>
</evidence>
<dbReference type="EMBL" id="MLFU01000255">
    <property type="protein sequence ID" value="KAK1470904.1"/>
    <property type="molecule type" value="Genomic_DNA"/>
</dbReference>
<name>A0ABQ9QHQ6_9PEZI</name>